<keyword evidence="1" id="KW-0677">Repeat</keyword>
<sequence>MGRRVNTKPLHLAALAGDDGAVRSLLSGGANVNELDATGRSAVMCALAGEHWQQLDAAHSAMSPKHLQVLRSLVRDAHVSLHTLNAPQRAYRGVTPLGMAAWLDRVDAVRVLLEESGDGVAVDGTDAHGATPLMYAARDGRLDVVQLLLRHGARPDFEDSNHRTAMQYALPFPQVLWLCEAALRRHRLLENASPPANAELFAASQACLPQTRIFSPPRAPSLSEANTLIIDAVRTADWDTLYSLLFPSSTIFNEPVLVNLADGEGWSALHYALSASAPSAEIIDALAAAGAIGPLFTTREQWTPLHCFAAADHGRRAPSAQVDAWRSIISRLVGVGAVLATPLDARDVDEETCLHLAAERGTSLEVLALLLECDEDGSVRAMRNARGLTPAEVCRPELRAAFGADMDALRATAGSAMSTQTIRDYVHLSTKAPHPRAVPEESEMAFTASDAGSVLDNIDISASAEQLLANLRLTSPDEPHAATPFHVNVLSNLVREAEDLAAVIVAHYRAAAVEAGRDLRGLREAAGRAQMRVERVGREIEARMRERGVVGHLRRFDRASEDSSATAVSPTASAEVLVLADANVNKPLPVVRPSGTMKLRAWMKRKLQSSAPETAQQPPKLAVIPEQHEVVAVAEPSPPPSPLIPEAEDELSADAWMDGLLRSSHSKLEVASRDLERIRESISSAEHFISLVDRSAARAERVVARAIQKRESAISKLRATSSNDNDEFFVRPGLLSSKNSVASLSSVYSARSSCLSLAATLAEQEDDDTRVVRRLLLRKIETGASGARDELEKGVNWLRTVKEVVRGAKKTAYV</sequence>
<organism evidence="4 5">
    <name type="scientific">Mycena chlorophos</name>
    <name type="common">Agaric fungus</name>
    <name type="synonym">Agaricus chlorophos</name>
    <dbReference type="NCBI Taxonomy" id="658473"/>
    <lineage>
        <taxon>Eukaryota</taxon>
        <taxon>Fungi</taxon>
        <taxon>Dikarya</taxon>
        <taxon>Basidiomycota</taxon>
        <taxon>Agaricomycotina</taxon>
        <taxon>Agaricomycetes</taxon>
        <taxon>Agaricomycetidae</taxon>
        <taxon>Agaricales</taxon>
        <taxon>Marasmiineae</taxon>
        <taxon>Mycenaceae</taxon>
        <taxon>Mycena</taxon>
    </lineage>
</organism>
<accession>A0A8H6TG67</accession>
<protein>
    <recommendedName>
        <fullName evidence="6">Ankyrin</fullName>
    </recommendedName>
</protein>
<evidence type="ECO:0000313" key="4">
    <source>
        <dbReference type="EMBL" id="KAF7317108.1"/>
    </source>
</evidence>
<evidence type="ECO:0000313" key="5">
    <source>
        <dbReference type="Proteomes" id="UP000613580"/>
    </source>
</evidence>
<dbReference type="PROSITE" id="PS50088">
    <property type="entry name" value="ANK_REPEAT"/>
    <property type="match status" value="2"/>
</dbReference>
<evidence type="ECO:0000256" key="1">
    <source>
        <dbReference type="ARBA" id="ARBA00022737"/>
    </source>
</evidence>
<dbReference type="OrthoDB" id="539213at2759"/>
<dbReference type="InterPro" id="IPR002110">
    <property type="entry name" value="Ankyrin_rpt"/>
</dbReference>
<gene>
    <name evidence="4" type="ORF">HMN09_00445500</name>
</gene>
<dbReference type="PROSITE" id="PS50297">
    <property type="entry name" value="ANK_REP_REGION"/>
    <property type="match status" value="2"/>
</dbReference>
<dbReference type="Pfam" id="PF12796">
    <property type="entry name" value="Ank_2"/>
    <property type="match status" value="1"/>
</dbReference>
<keyword evidence="2 3" id="KW-0040">ANK repeat</keyword>
<keyword evidence="5" id="KW-1185">Reference proteome</keyword>
<dbReference type="Gene3D" id="1.25.40.20">
    <property type="entry name" value="Ankyrin repeat-containing domain"/>
    <property type="match status" value="3"/>
</dbReference>
<dbReference type="EMBL" id="JACAZE010000005">
    <property type="protein sequence ID" value="KAF7317108.1"/>
    <property type="molecule type" value="Genomic_DNA"/>
</dbReference>
<dbReference type="InterPro" id="IPR036770">
    <property type="entry name" value="Ankyrin_rpt-contain_sf"/>
</dbReference>
<proteinExistence type="predicted"/>
<evidence type="ECO:0008006" key="6">
    <source>
        <dbReference type="Google" id="ProtNLM"/>
    </source>
</evidence>
<dbReference type="AlphaFoldDB" id="A0A8H6TG67"/>
<feature type="repeat" description="ANK" evidence="3">
    <location>
        <begin position="128"/>
        <end position="160"/>
    </location>
</feature>
<evidence type="ECO:0000256" key="2">
    <source>
        <dbReference type="ARBA" id="ARBA00023043"/>
    </source>
</evidence>
<dbReference type="Pfam" id="PF00023">
    <property type="entry name" value="Ank"/>
    <property type="match status" value="1"/>
</dbReference>
<feature type="repeat" description="ANK" evidence="3">
    <location>
        <begin position="5"/>
        <end position="37"/>
    </location>
</feature>
<name>A0A8H6TG67_MYCCL</name>
<dbReference type="SMART" id="SM00248">
    <property type="entry name" value="ANK"/>
    <property type="match status" value="5"/>
</dbReference>
<comment type="caution">
    <text evidence="4">The sequence shown here is derived from an EMBL/GenBank/DDBJ whole genome shotgun (WGS) entry which is preliminary data.</text>
</comment>
<dbReference type="SUPFAM" id="SSF48403">
    <property type="entry name" value="Ankyrin repeat"/>
    <property type="match status" value="2"/>
</dbReference>
<dbReference type="PANTHER" id="PTHR24126">
    <property type="entry name" value="ANKYRIN REPEAT, PH AND SEC7 DOMAIN CONTAINING PROTEIN SECG-RELATED"/>
    <property type="match status" value="1"/>
</dbReference>
<evidence type="ECO:0000256" key="3">
    <source>
        <dbReference type="PROSITE-ProRule" id="PRU00023"/>
    </source>
</evidence>
<reference evidence="4" key="1">
    <citation type="submission" date="2020-05" db="EMBL/GenBank/DDBJ databases">
        <title>Mycena genomes resolve the evolution of fungal bioluminescence.</title>
        <authorList>
            <person name="Tsai I.J."/>
        </authorList>
    </citation>
    <scope>NUCLEOTIDE SEQUENCE</scope>
    <source>
        <strain evidence="4">110903Hualien_Pintung</strain>
    </source>
</reference>
<dbReference type="Proteomes" id="UP000613580">
    <property type="component" value="Unassembled WGS sequence"/>
</dbReference>